<keyword evidence="4" id="KW-0572">Peptidoglycan-anchor</keyword>
<dbReference type="InterPro" id="IPR019931">
    <property type="entry name" value="LPXTG_anchor"/>
</dbReference>
<evidence type="ECO:0000259" key="8">
    <source>
        <dbReference type="PROSITE" id="PS50847"/>
    </source>
</evidence>
<evidence type="ECO:0000256" key="6">
    <source>
        <dbReference type="SAM" id="Phobius"/>
    </source>
</evidence>
<keyword evidence="10" id="KW-1185">Reference proteome</keyword>
<keyword evidence="3 7" id="KW-0732">Signal</keyword>
<evidence type="ECO:0000256" key="2">
    <source>
        <dbReference type="ARBA" id="ARBA00022525"/>
    </source>
</evidence>
<dbReference type="HOGENOM" id="CLU_391752_0_0_11"/>
<evidence type="ECO:0000313" key="10">
    <source>
        <dbReference type="Proteomes" id="UP000000322"/>
    </source>
</evidence>
<feature type="signal peptide" evidence="7">
    <location>
        <begin position="1"/>
        <end position="33"/>
    </location>
</feature>
<feature type="chain" id="PRO_5038696551" description="Gram-positive cocci surface proteins LPxTG domain-containing protein" evidence="7">
    <location>
        <begin position="34"/>
        <end position="704"/>
    </location>
</feature>
<feature type="transmembrane region" description="Helical" evidence="6">
    <location>
        <begin position="677"/>
        <end position="696"/>
    </location>
</feature>
<accession>D1BCS4</accession>
<organism evidence="9 10">
    <name type="scientific">Sanguibacter keddieii (strain ATCC 51767 / DSM 10542 / NCFB 3025 / ST-74)</name>
    <dbReference type="NCBI Taxonomy" id="446469"/>
    <lineage>
        <taxon>Bacteria</taxon>
        <taxon>Bacillati</taxon>
        <taxon>Actinomycetota</taxon>
        <taxon>Actinomycetes</taxon>
        <taxon>Micrococcales</taxon>
        <taxon>Sanguibacteraceae</taxon>
        <taxon>Sanguibacter</taxon>
    </lineage>
</organism>
<dbReference type="PROSITE" id="PS50847">
    <property type="entry name" value="GRAM_POS_ANCHORING"/>
    <property type="match status" value="1"/>
</dbReference>
<evidence type="ECO:0000256" key="4">
    <source>
        <dbReference type="ARBA" id="ARBA00023088"/>
    </source>
</evidence>
<gene>
    <name evidence="9" type="ordered locus">Sked_09720</name>
</gene>
<keyword evidence="6" id="KW-0472">Membrane</keyword>
<keyword evidence="6" id="KW-1133">Transmembrane helix</keyword>
<dbReference type="STRING" id="446469.Sked_09720"/>
<proteinExistence type="predicted"/>
<feature type="compositionally biased region" description="Pro residues" evidence="5">
    <location>
        <begin position="606"/>
        <end position="631"/>
    </location>
</feature>
<evidence type="ECO:0000256" key="3">
    <source>
        <dbReference type="ARBA" id="ARBA00022729"/>
    </source>
</evidence>
<dbReference type="Gene3D" id="2.60.40.2700">
    <property type="match status" value="3"/>
</dbReference>
<protein>
    <recommendedName>
        <fullName evidence="8">Gram-positive cocci surface proteins LPxTG domain-containing protein</fullName>
    </recommendedName>
</protein>
<reference evidence="9 10" key="1">
    <citation type="journal article" date="2009" name="Stand. Genomic Sci.">
        <title>Complete genome sequence of Sanguibacter keddieii type strain (ST-74).</title>
        <authorList>
            <person name="Ivanova N."/>
            <person name="Sikorski J."/>
            <person name="Sims D."/>
            <person name="Brettin T."/>
            <person name="Detter J.C."/>
            <person name="Han C."/>
            <person name="Lapidus A."/>
            <person name="Copeland A."/>
            <person name="Glavina Del Rio T."/>
            <person name="Nolan M."/>
            <person name="Chen F."/>
            <person name="Lucas S."/>
            <person name="Tice H."/>
            <person name="Cheng J.F."/>
            <person name="Bruce D."/>
            <person name="Goodwin L."/>
            <person name="Pitluck S."/>
            <person name="Pati A."/>
            <person name="Mavromatis K."/>
            <person name="Chen A."/>
            <person name="Palaniappan K."/>
            <person name="D'haeseleer P."/>
            <person name="Chain P."/>
            <person name="Bristow J."/>
            <person name="Eisen J.A."/>
            <person name="Markowitz V."/>
            <person name="Hugenholtz P."/>
            <person name="Goker M."/>
            <person name="Pukall R."/>
            <person name="Klenk H.P."/>
            <person name="Kyrpides N.C."/>
        </authorList>
    </citation>
    <scope>NUCLEOTIDE SEQUENCE [LARGE SCALE GENOMIC DNA]</scope>
    <source>
        <strain evidence="10">ATCC 51767 / DSM 10542 / NCFB 3025 / ST-74</strain>
    </source>
</reference>
<dbReference type="RefSeq" id="WP_012865991.1">
    <property type="nucleotide sequence ID" value="NC_013521.1"/>
</dbReference>
<dbReference type="OrthoDB" id="9812856at2"/>
<feature type="domain" description="Gram-positive cocci surface proteins LPxTG" evidence="8">
    <location>
        <begin position="668"/>
        <end position="704"/>
    </location>
</feature>
<dbReference type="KEGG" id="ske:Sked_09720"/>
<evidence type="ECO:0000256" key="1">
    <source>
        <dbReference type="ARBA" id="ARBA00022512"/>
    </source>
</evidence>
<dbReference type="Proteomes" id="UP000000322">
    <property type="component" value="Chromosome"/>
</dbReference>
<evidence type="ECO:0000313" key="9">
    <source>
        <dbReference type="EMBL" id="ACZ20922.1"/>
    </source>
</evidence>
<dbReference type="AlphaFoldDB" id="D1BCS4"/>
<keyword evidence="1" id="KW-0134">Cell wall</keyword>
<dbReference type="eggNOG" id="COG4733">
    <property type="taxonomic scope" value="Bacteria"/>
</dbReference>
<keyword evidence="6" id="KW-0812">Transmembrane</keyword>
<evidence type="ECO:0000256" key="5">
    <source>
        <dbReference type="SAM" id="MobiDB-lite"/>
    </source>
</evidence>
<keyword evidence="2" id="KW-0964">Secreted</keyword>
<name>D1BCS4_SANKS</name>
<feature type="region of interest" description="Disordered" evidence="5">
    <location>
        <begin position="601"/>
        <end position="631"/>
    </location>
</feature>
<dbReference type="EMBL" id="CP001819">
    <property type="protein sequence ID" value="ACZ20922.1"/>
    <property type="molecule type" value="Genomic_DNA"/>
</dbReference>
<sequence length="704" mass="70580">MTRAPSIRRATAAVLALAIGGVLSLLGAVPAQAVGATAATLTIDGSGRVGDALAVRTVTPWDPAPDLVVYSWYRFDDGAVVHSGADAGGAVLTPTAAEVGTMLYVEARAFRDGSLMAVASTTGSPTIHLGSFSGVPDPTVSGSGVVGTDFTASLSTSDTTPTPTSVDYVWYRVDTGAVVQTGGSTLRATSSLVGTAVYAIATVRAPDTSPYTTSNSPFSSAVRLAEFAHVPAPSVTGTGIVGSTYTASLDVAGITPVPQTVAYTWHRADTGEVVQSGGSTFVAPSALLGTPVYVVATLSADGASPYTTTNSAFSSTVRLAEFDQVPVPAVSGSGMLGTAFTATLDVTGLTPVPVSVEYVWHRADTGAVVQASGSTFVPTAALVGTPVYVVATLRAPGTSPYTTPNSSFSSTVRLAEFSPGAPPVLVGQHTLGGTLVATLDTSAWTPRPESFDYQWYLEDGTPVEGETGAVLPMTEGLVGEVVYVLATAHAVDHQPYVVASAPSGRIARPDLALVGAPAGGVAAAVVGGTVDLSVAGLLFSTDYQVELHSTPVPLGTVTSTSEGTLSARFAIPSDTPTGRHHLVLLLDGVEAGRVPLDVTAAEVPSPEEPTPGTPTPGTPTPGTPTPEVPQVPVPQVPVPVAPVALPAAPAAAPAAHLSGGSATSSPTLASTGADSSVLGLLATLVALTTGVAAVLASRARRAHR</sequence>
<evidence type="ECO:0000256" key="7">
    <source>
        <dbReference type="SAM" id="SignalP"/>
    </source>
</evidence>